<dbReference type="Gene3D" id="1.25.40.420">
    <property type="match status" value="1"/>
</dbReference>
<dbReference type="InterPro" id="IPR052407">
    <property type="entry name" value="BTB_POZ_domain_cont_9"/>
</dbReference>
<name>A0A397UAQ8_9GLOM</name>
<dbReference type="PROSITE" id="PS50097">
    <property type="entry name" value="BTB"/>
    <property type="match status" value="1"/>
</dbReference>
<protein>
    <recommendedName>
        <fullName evidence="5">BTB domain-containing protein</fullName>
    </recommendedName>
</protein>
<dbReference type="Proteomes" id="UP000266673">
    <property type="component" value="Unassembled WGS sequence"/>
</dbReference>
<dbReference type="Pfam" id="PF07534">
    <property type="entry name" value="TLD"/>
    <property type="match status" value="1"/>
</dbReference>
<dbReference type="InterPro" id="IPR006571">
    <property type="entry name" value="TLDc_dom"/>
</dbReference>
<dbReference type="GO" id="GO:0005737">
    <property type="term" value="C:cytoplasm"/>
    <property type="evidence" value="ECO:0007669"/>
    <property type="project" value="TreeGrafter"/>
</dbReference>
<dbReference type="Pfam" id="PF07707">
    <property type="entry name" value="BACK"/>
    <property type="match status" value="1"/>
</dbReference>
<dbReference type="SUPFAM" id="SSF54695">
    <property type="entry name" value="POZ domain"/>
    <property type="match status" value="1"/>
</dbReference>
<dbReference type="InterPro" id="IPR011705">
    <property type="entry name" value="BACK"/>
</dbReference>
<accession>A0A397UAQ8</accession>
<dbReference type="PROSITE" id="PS51886">
    <property type="entry name" value="TLDC"/>
    <property type="match status" value="1"/>
</dbReference>
<organism evidence="3 4">
    <name type="scientific">Gigaspora rosea</name>
    <dbReference type="NCBI Taxonomy" id="44941"/>
    <lineage>
        <taxon>Eukaryota</taxon>
        <taxon>Fungi</taxon>
        <taxon>Fungi incertae sedis</taxon>
        <taxon>Mucoromycota</taxon>
        <taxon>Glomeromycotina</taxon>
        <taxon>Glomeromycetes</taxon>
        <taxon>Diversisporales</taxon>
        <taxon>Gigasporaceae</taxon>
        <taxon>Gigaspora</taxon>
    </lineage>
</organism>
<dbReference type="InterPro" id="IPR000210">
    <property type="entry name" value="BTB/POZ_dom"/>
</dbReference>
<dbReference type="Gene3D" id="3.30.710.10">
    <property type="entry name" value="Potassium Channel Kv1.1, Chain A"/>
    <property type="match status" value="1"/>
</dbReference>
<keyword evidence="4" id="KW-1185">Reference proteome</keyword>
<dbReference type="AlphaFoldDB" id="A0A397UAQ8"/>
<evidence type="ECO:0000313" key="4">
    <source>
        <dbReference type="Proteomes" id="UP000266673"/>
    </source>
</evidence>
<dbReference type="PANTHER" id="PTHR46306">
    <property type="entry name" value="BTB/POZ DOMAIN-CONTAINING PROTEIN 9"/>
    <property type="match status" value="1"/>
</dbReference>
<evidence type="ECO:0000259" key="2">
    <source>
        <dbReference type="PROSITE" id="PS51886"/>
    </source>
</evidence>
<dbReference type="SMART" id="SM00225">
    <property type="entry name" value="BTB"/>
    <property type="match status" value="1"/>
</dbReference>
<evidence type="ECO:0000259" key="1">
    <source>
        <dbReference type="PROSITE" id="PS50097"/>
    </source>
</evidence>
<feature type="domain" description="TLDc" evidence="2">
    <location>
        <begin position="304"/>
        <end position="482"/>
    </location>
</feature>
<dbReference type="EMBL" id="QKWP01001912">
    <property type="protein sequence ID" value="RIB05829.1"/>
    <property type="molecule type" value="Genomic_DNA"/>
</dbReference>
<gene>
    <name evidence="3" type="ORF">C2G38_2253588</name>
</gene>
<sequence length="485" mass="56593">MVIKLFEKLSNNYIELFEKGEDYNVIINVGESPNAKEFKAYSGILKYRSKYFQNELTNAIINTNSITRINLKPHISTQQFEIIIKYIYGGIISLEEFDAQFIFDLLLVTDELLFGELTEIIETHLIESNAHWLRSHFSHIYKSSFENKNLKKLQKWCNDIVAKYPNLIFDSENFVFLKEDALISLIQRDDLQMEEIKIWNNVIKWGIAQNTGLPSDLGDWSCENFMTLNSTLKNCLPFIRYFQISADDAFNNIWPYSHILEKKLWKDLSGKFMFNNYKISSIVLPPRTISKPDLPNRSMEPFSAVINEEHTAEIASWIDKTTTAYSTTNNPYEFKLLLRGSRDGFNRKSFWNLCNLKENTITVINIKISDNIERIISGYNPITWDRSKIGWVNCQDSFIFSLKNSVQKDSILSRVKRPEYAFHYDDAYRGADFGGGCNLSMFVGSYDCQDKGCYCAHSSRYQNQIVDNGYYFINEYEVFQIHKKI</sequence>
<reference evidence="3 4" key="1">
    <citation type="submission" date="2018-06" db="EMBL/GenBank/DDBJ databases">
        <title>Comparative genomics reveals the genomic features of Rhizophagus irregularis, R. cerebriforme, R. diaphanum and Gigaspora rosea, and their symbiotic lifestyle signature.</title>
        <authorList>
            <person name="Morin E."/>
            <person name="San Clemente H."/>
            <person name="Chen E.C.H."/>
            <person name="De La Providencia I."/>
            <person name="Hainaut M."/>
            <person name="Kuo A."/>
            <person name="Kohler A."/>
            <person name="Murat C."/>
            <person name="Tang N."/>
            <person name="Roy S."/>
            <person name="Loubradou J."/>
            <person name="Henrissat B."/>
            <person name="Grigoriev I.V."/>
            <person name="Corradi N."/>
            <person name="Roux C."/>
            <person name="Martin F.M."/>
        </authorList>
    </citation>
    <scope>NUCLEOTIDE SEQUENCE [LARGE SCALE GENOMIC DNA]</scope>
    <source>
        <strain evidence="3 4">DAOM 194757</strain>
    </source>
</reference>
<dbReference type="InterPro" id="IPR011333">
    <property type="entry name" value="SKP1/BTB/POZ_sf"/>
</dbReference>
<dbReference type="Pfam" id="PF00651">
    <property type="entry name" value="BTB"/>
    <property type="match status" value="1"/>
</dbReference>
<evidence type="ECO:0000313" key="3">
    <source>
        <dbReference type="EMBL" id="RIB05829.1"/>
    </source>
</evidence>
<dbReference type="PANTHER" id="PTHR46306:SF1">
    <property type="entry name" value="BTB_POZ DOMAIN-CONTAINING PROTEIN 9"/>
    <property type="match status" value="1"/>
</dbReference>
<evidence type="ECO:0008006" key="5">
    <source>
        <dbReference type="Google" id="ProtNLM"/>
    </source>
</evidence>
<feature type="domain" description="BTB" evidence="1">
    <location>
        <begin position="23"/>
        <end position="96"/>
    </location>
</feature>
<proteinExistence type="predicted"/>
<comment type="caution">
    <text evidence="3">The sequence shown here is derived from an EMBL/GenBank/DDBJ whole genome shotgun (WGS) entry which is preliminary data.</text>
</comment>